<evidence type="ECO:0000313" key="1">
    <source>
        <dbReference type="EMBL" id="MFC5153899.1"/>
    </source>
</evidence>
<proteinExistence type="predicted"/>
<dbReference type="RefSeq" id="WP_344478623.1">
    <property type="nucleotide sequence ID" value="NZ_BAAASB010000010.1"/>
</dbReference>
<organism evidence="1 2">
    <name type="scientific">Streptomyces amakusaensis</name>
    <dbReference type="NCBI Taxonomy" id="67271"/>
    <lineage>
        <taxon>Bacteria</taxon>
        <taxon>Bacillati</taxon>
        <taxon>Actinomycetota</taxon>
        <taxon>Actinomycetes</taxon>
        <taxon>Kitasatosporales</taxon>
        <taxon>Streptomycetaceae</taxon>
        <taxon>Streptomyces</taxon>
    </lineage>
</organism>
<dbReference type="Gene3D" id="3.40.50.450">
    <property type="match status" value="1"/>
</dbReference>
<keyword evidence="2" id="KW-1185">Reference proteome</keyword>
<dbReference type="Proteomes" id="UP001596160">
    <property type="component" value="Unassembled WGS sequence"/>
</dbReference>
<sequence length="83" mass="8907">MPTTALASGLLTGLDVFVGRPIVMITKQPFVESASHLLKGLHRVGSVRTIDFDEFLDKPGLLTEAILAATERQREAVDAGFVA</sequence>
<dbReference type="EMBL" id="JBHSKP010000012">
    <property type="protein sequence ID" value="MFC5153899.1"/>
    <property type="molecule type" value="Genomic_DNA"/>
</dbReference>
<reference evidence="2" key="1">
    <citation type="journal article" date="2019" name="Int. J. Syst. Evol. Microbiol.">
        <title>The Global Catalogue of Microorganisms (GCM) 10K type strain sequencing project: providing services to taxonomists for standard genome sequencing and annotation.</title>
        <authorList>
            <consortium name="The Broad Institute Genomics Platform"/>
            <consortium name="The Broad Institute Genome Sequencing Center for Infectious Disease"/>
            <person name="Wu L."/>
            <person name="Ma J."/>
        </authorList>
    </citation>
    <scope>NUCLEOTIDE SEQUENCE [LARGE SCALE GENOMIC DNA]</scope>
    <source>
        <strain evidence="2">PCU 266</strain>
    </source>
</reference>
<protein>
    <submittedName>
        <fullName evidence="1">Uncharacterized protein</fullName>
    </submittedName>
</protein>
<name>A0ABW0AQ88_9ACTN</name>
<comment type="caution">
    <text evidence="1">The sequence shown here is derived from an EMBL/GenBank/DDBJ whole genome shotgun (WGS) entry which is preliminary data.</text>
</comment>
<accession>A0ABW0AQ88</accession>
<gene>
    <name evidence="1" type="ORF">ACFPRH_19380</name>
</gene>
<evidence type="ECO:0000313" key="2">
    <source>
        <dbReference type="Proteomes" id="UP001596160"/>
    </source>
</evidence>